<protein>
    <submittedName>
        <fullName evidence="1">Uncharacterized protein</fullName>
    </submittedName>
</protein>
<name>A0A6M8FIB4_9GAMM</name>
<organism evidence="1 2">
    <name type="scientific">Aquipseudomonas campi</name>
    <dbReference type="NCBI Taxonomy" id="2731681"/>
    <lineage>
        <taxon>Bacteria</taxon>
        <taxon>Pseudomonadati</taxon>
        <taxon>Pseudomonadota</taxon>
        <taxon>Gammaproteobacteria</taxon>
        <taxon>Pseudomonadales</taxon>
        <taxon>Pseudomonadaceae</taxon>
        <taxon>Aquipseudomonas</taxon>
    </lineage>
</organism>
<reference evidence="1" key="1">
    <citation type="submission" date="2020-07" db="EMBL/GenBank/DDBJ databases">
        <title>Nitrate ammonifying Pseudomonas campi sp. nov. isolated from German agricultural grassland.</title>
        <authorList>
            <person name="Timsy T."/>
            <person name="Ulrich A."/>
            <person name="Spanner T."/>
            <person name="Foesel B."/>
            <person name="Kolb S."/>
            <person name="Horn M.A."/>
            <person name="Behrendt U."/>
        </authorList>
    </citation>
    <scope>NUCLEOTIDE SEQUENCE</scope>
    <source>
        <strain evidence="1">S1-A32-2</strain>
    </source>
</reference>
<dbReference type="Proteomes" id="UP000501379">
    <property type="component" value="Chromosome"/>
</dbReference>
<keyword evidence="2" id="KW-1185">Reference proteome</keyword>
<evidence type="ECO:0000313" key="2">
    <source>
        <dbReference type="Proteomes" id="UP000501379"/>
    </source>
</evidence>
<gene>
    <name evidence="1" type="ORF">HNE05_10505</name>
</gene>
<evidence type="ECO:0000313" key="1">
    <source>
        <dbReference type="EMBL" id="QKE63770.1"/>
    </source>
</evidence>
<proteinExistence type="predicted"/>
<accession>A0A6M8FIB4</accession>
<dbReference type="EMBL" id="CP053697">
    <property type="protein sequence ID" value="QKE63770.1"/>
    <property type="molecule type" value="Genomic_DNA"/>
</dbReference>
<dbReference type="KEGG" id="pcam:HNE05_10505"/>
<dbReference type="RefSeq" id="WP_173207895.1">
    <property type="nucleotide sequence ID" value="NZ_CP053697.2"/>
</dbReference>
<dbReference type="AlphaFoldDB" id="A0A6M8FIB4"/>
<sequence>MLSPLDAVAGKISLFQARANDESFNEALYVEGELLERWLLKTVINNAVAGWMGPKKWLPVPDVVSAIFGHSPIPDGIGLYSVEGVDPLHKPAGGISAMPVFLDYERQLLGGAYISINGMPLFAAFDTELATRLEAGNMPKLKQRFSPSGLKHLYHPGAIVISRNRGQPVVLGLSWKGILRFADGTTVAFPPER</sequence>